<dbReference type="PROSITE" id="PS00041">
    <property type="entry name" value="HTH_ARAC_FAMILY_1"/>
    <property type="match status" value="1"/>
</dbReference>
<evidence type="ECO:0000259" key="4">
    <source>
        <dbReference type="PROSITE" id="PS01124"/>
    </source>
</evidence>
<keyword evidence="6" id="KW-1185">Reference proteome</keyword>
<comment type="caution">
    <text evidence="5">The sequence shown here is derived from an EMBL/GenBank/DDBJ whole genome shotgun (WGS) entry which is preliminary data.</text>
</comment>
<dbReference type="Pfam" id="PF12833">
    <property type="entry name" value="HTH_18"/>
    <property type="match status" value="1"/>
</dbReference>
<dbReference type="GO" id="GO:0043565">
    <property type="term" value="F:sequence-specific DNA binding"/>
    <property type="evidence" value="ECO:0007669"/>
    <property type="project" value="InterPro"/>
</dbReference>
<organism evidence="5 6">
    <name type="scientific">Cohnella phaseoli</name>
    <dbReference type="NCBI Taxonomy" id="456490"/>
    <lineage>
        <taxon>Bacteria</taxon>
        <taxon>Bacillati</taxon>
        <taxon>Bacillota</taxon>
        <taxon>Bacilli</taxon>
        <taxon>Bacillales</taxon>
        <taxon>Paenibacillaceae</taxon>
        <taxon>Cohnella</taxon>
    </lineage>
</organism>
<dbReference type="InterPro" id="IPR050959">
    <property type="entry name" value="MarA-like"/>
</dbReference>
<evidence type="ECO:0000313" key="5">
    <source>
        <dbReference type="EMBL" id="RED85082.1"/>
    </source>
</evidence>
<dbReference type="InterPro" id="IPR018062">
    <property type="entry name" value="HTH_AraC-typ_CS"/>
</dbReference>
<dbReference type="Proteomes" id="UP000256977">
    <property type="component" value="Unassembled WGS sequence"/>
</dbReference>
<dbReference type="PANTHER" id="PTHR47504">
    <property type="entry name" value="RIGHT ORIGIN-BINDING PROTEIN"/>
    <property type="match status" value="1"/>
</dbReference>
<dbReference type="SUPFAM" id="SSF46689">
    <property type="entry name" value="Homeodomain-like"/>
    <property type="match status" value="2"/>
</dbReference>
<dbReference type="EMBL" id="QRDZ01000005">
    <property type="protein sequence ID" value="RED85082.1"/>
    <property type="molecule type" value="Genomic_DNA"/>
</dbReference>
<feature type="domain" description="HTH araC/xylS-type" evidence="4">
    <location>
        <begin position="46"/>
        <end position="144"/>
    </location>
</feature>
<dbReference type="Gene3D" id="2.60.120.260">
    <property type="entry name" value="Galactose-binding domain-like"/>
    <property type="match status" value="1"/>
</dbReference>
<evidence type="ECO:0000313" key="6">
    <source>
        <dbReference type="Proteomes" id="UP000256977"/>
    </source>
</evidence>
<evidence type="ECO:0000256" key="3">
    <source>
        <dbReference type="ARBA" id="ARBA00023163"/>
    </source>
</evidence>
<dbReference type="AlphaFoldDB" id="A0A3D9KEW3"/>
<sequence length="347" mass="38879">MLGDGFFLSQGEMSKNGQNGVPGGMYNKVRKEEPTMAHTDEEADVLKVVEWIEGRLAGEIVLEEAARLVAVSKYHFHRVFHAHIGIPFAEYVRQRRLANAAGELAVTNRRILDIAFDHAFESQAAFTRAFKRTYRMSPGRYRRYFGAFMDKGKQQQSKEDANMRHEEYANGPSGWILAGSDPGDYDIGVDVATVHRGRASGRLQSRTERAQGFATMMQSFRAELYRGKRYELSAFIRTEEVASWCGLWMRVDGKGEDMLQFDNMGNRPITGSNGWSKISVVLDVSEESESISFGVLLAGTGKVWIDSIRFEAVSLEVPSTNLEEPIVLPDHPVNLDFEDMGESATGM</sequence>
<dbReference type="PANTHER" id="PTHR47504:SF6">
    <property type="entry name" value="ARAC-FAMILY TRANSCRIPTIONAL REGULATOR"/>
    <property type="match status" value="1"/>
</dbReference>
<dbReference type="Gene3D" id="1.10.10.60">
    <property type="entry name" value="Homeodomain-like"/>
    <property type="match status" value="2"/>
</dbReference>
<dbReference type="SMART" id="SM00342">
    <property type="entry name" value="HTH_ARAC"/>
    <property type="match status" value="1"/>
</dbReference>
<dbReference type="PROSITE" id="PS01124">
    <property type="entry name" value="HTH_ARAC_FAMILY_2"/>
    <property type="match status" value="1"/>
</dbReference>
<dbReference type="GO" id="GO:0003700">
    <property type="term" value="F:DNA-binding transcription factor activity"/>
    <property type="evidence" value="ECO:0007669"/>
    <property type="project" value="InterPro"/>
</dbReference>
<keyword evidence="2 5" id="KW-0238">DNA-binding</keyword>
<proteinExistence type="predicted"/>
<protein>
    <submittedName>
        <fullName evidence="5">AraC-like DNA-binding protein</fullName>
    </submittedName>
</protein>
<dbReference type="InterPro" id="IPR018060">
    <property type="entry name" value="HTH_AraC"/>
</dbReference>
<gene>
    <name evidence="5" type="ORF">DFP98_10586</name>
</gene>
<name>A0A3D9KEW3_9BACL</name>
<evidence type="ECO:0000256" key="1">
    <source>
        <dbReference type="ARBA" id="ARBA00023015"/>
    </source>
</evidence>
<evidence type="ECO:0000256" key="2">
    <source>
        <dbReference type="ARBA" id="ARBA00023125"/>
    </source>
</evidence>
<reference evidence="5 6" key="1">
    <citation type="submission" date="2018-07" db="EMBL/GenBank/DDBJ databases">
        <title>Genomic Encyclopedia of Type Strains, Phase III (KMG-III): the genomes of soil and plant-associated and newly described type strains.</title>
        <authorList>
            <person name="Whitman W."/>
        </authorList>
    </citation>
    <scope>NUCLEOTIDE SEQUENCE [LARGE SCALE GENOMIC DNA]</scope>
    <source>
        <strain evidence="5 6">CECT 7287</strain>
    </source>
</reference>
<keyword evidence="3" id="KW-0804">Transcription</keyword>
<dbReference type="InterPro" id="IPR009057">
    <property type="entry name" value="Homeodomain-like_sf"/>
</dbReference>
<keyword evidence="1" id="KW-0805">Transcription regulation</keyword>
<accession>A0A3D9KEW3</accession>